<organism evidence="13">
    <name type="scientific">Trypanosoma brucei</name>
    <dbReference type="NCBI Taxonomy" id="5691"/>
    <lineage>
        <taxon>Eukaryota</taxon>
        <taxon>Discoba</taxon>
        <taxon>Euglenozoa</taxon>
        <taxon>Kinetoplastea</taxon>
        <taxon>Metakinetoplastina</taxon>
        <taxon>Trypanosomatida</taxon>
        <taxon>Trypanosomatidae</taxon>
        <taxon>Trypanosoma</taxon>
    </lineage>
</organism>
<name>A0A1J0R9P2_9TRYP</name>
<evidence type="ECO:0000259" key="11">
    <source>
        <dbReference type="Pfam" id="PF10659"/>
    </source>
</evidence>
<feature type="signal peptide" evidence="10">
    <location>
        <begin position="1"/>
        <end position="18"/>
    </location>
</feature>
<dbReference type="InterPro" id="IPR025932">
    <property type="entry name" value="Trypano_VSG_B_N_dom"/>
</dbReference>
<evidence type="ECO:0000256" key="6">
    <source>
        <dbReference type="ARBA" id="ARBA00023136"/>
    </source>
</evidence>
<feature type="domain" description="Trypanosome variant surface glycoprotein C-terminal" evidence="11">
    <location>
        <begin position="453"/>
        <end position="536"/>
    </location>
</feature>
<proteinExistence type="predicted"/>
<evidence type="ECO:0000256" key="9">
    <source>
        <dbReference type="SAM" id="MobiDB-lite"/>
    </source>
</evidence>
<evidence type="ECO:0000313" key="13">
    <source>
        <dbReference type="EMBL" id="APD74555.1"/>
    </source>
</evidence>
<evidence type="ECO:0000256" key="8">
    <source>
        <dbReference type="ARBA" id="ARBA00023288"/>
    </source>
</evidence>
<comment type="function">
    <text evidence="1">VSG forms a coat on the surface of the parasite. The trypanosome evades the immune response of the host by expressing a series of antigenically distinct VSGs from an estimated 1000 VSG genes.</text>
</comment>
<keyword evidence="5 10" id="KW-0732">Signal</keyword>
<evidence type="ECO:0000256" key="3">
    <source>
        <dbReference type="ARBA" id="ARBA00022475"/>
    </source>
</evidence>
<keyword evidence="6" id="KW-0472">Membrane</keyword>
<dbReference type="GO" id="GO:0098552">
    <property type="term" value="C:side of membrane"/>
    <property type="evidence" value="ECO:0007669"/>
    <property type="project" value="UniProtKB-KW"/>
</dbReference>
<dbReference type="VEuPathDB" id="TriTrypDB:Tb11.v5.1024"/>
<keyword evidence="3" id="KW-1003">Cell membrane</keyword>
<sequence>MFLELALILMFAPEFSSSAGENAKEFKDMCRLYQLFSTTVPERKIGAGGSSDPLSLQQTVKATMTELNQLNLTVISKAVEDLLSGKAPDGGWAKLKDNTVAKTHFGADADFEHIHTTYKSLMYNENKQFRDELKIPLTELKRKKLRPLLQKLFSAAKSYEAAINSQNQIYNSKRAALHKALRAALYGSKYKALLAEADRPPETEPQVTTENFPWGAKDRDQASKDADGKDGMAGGALATDMVCLCTIKSAGAAKSDLCSTQEINGLDKIQTSGEKTNALANFNALAAKCAATKSSATEETTAENLLAAAANLFNHLSANSVTVASAASQPALTGQARYFLGVHVYNGATPPTCATDDNTPTTTAGKGVCIDYKKVLNGEAGFTWYNEMLAAAREARAADEAFAQTGGMLERLHEIKTQMEAALLTVDLVAIPAVLAGAPGTSKQPSVEEQNKCKNVTNKTAEGCASVNCDYYANKKECKPKARSENTAAGTEGAAAASAEDKKCTDKKKQEECKPPVCKWERKKCKGSSFLINKKYTDYCCLYEFYIFKTFLRNIWIFFLNFTKFKNILL</sequence>
<evidence type="ECO:0000256" key="7">
    <source>
        <dbReference type="ARBA" id="ARBA00023180"/>
    </source>
</evidence>
<dbReference type="Pfam" id="PF13206">
    <property type="entry name" value="VSG_B"/>
    <property type="match status" value="1"/>
</dbReference>
<dbReference type="EMBL" id="KX700599">
    <property type="protein sequence ID" value="APD74555.1"/>
    <property type="molecule type" value="Genomic_DNA"/>
</dbReference>
<feature type="region of interest" description="Disordered" evidence="9">
    <location>
        <begin position="198"/>
        <end position="229"/>
    </location>
</feature>
<keyword evidence="4" id="KW-0336">GPI-anchor</keyword>
<comment type="subcellular location">
    <subcellularLocation>
        <location evidence="2">Cell membrane</location>
        <topology evidence="2">Lipid-anchor</topology>
        <topology evidence="2">GPI-anchor</topology>
    </subcellularLocation>
</comment>
<dbReference type="Pfam" id="PF10659">
    <property type="entry name" value="Trypan_glycop_C"/>
    <property type="match status" value="1"/>
</dbReference>
<keyword evidence="7" id="KW-0325">Glycoprotein</keyword>
<evidence type="ECO:0000256" key="4">
    <source>
        <dbReference type="ARBA" id="ARBA00022622"/>
    </source>
</evidence>
<dbReference type="InterPro" id="IPR019609">
    <property type="entry name" value="Variant_surf_glycoprt_trypan_C"/>
</dbReference>
<dbReference type="VEuPathDB" id="TriTrypDB:Tb427_000092300"/>
<evidence type="ECO:0000256" key="2">
    <source>
        <dbReference type="ARBA" id="ARBA00004609"/>
    </source>
</evidence>
<feature type="chain" id="PRO_5009615437" evidence="10">
    <location>
        <begin position="19"/>
        <end position="570"/>
    </location>
</feature>
<feature type="domain" description="Trypanosome variant surface glycoprotein B-type N-terminal" evidence="12">
    <location>
        <begin position="14"/>
        <end position="413"/>
    </location>
</feature>
<dbReference type="AlphaFoldDB" id="A0A1J0R9P2"/>
<dbReference type="GO" id="GO:0005886">
    <property type="term" value="C:plasma membrane"/>
    <property type="evidence" value="ECO:0007669"/>
    <property type="project" value="UniProtKB-SubCell"/>
</dbReference>
<accession>A0A1J0R9P2</accession>
<evidence type="ECO:0000256" key="5">
    <source>
        <dbReference type="ARBA" id="ARBA00022729"/>
    </source>
</evidence>
<feature type="compositionally biased region" description="Basic and acidic residues" evidence="9">
    <location>
        <begin position="216"/>
        <end position="229"/>
    </location>
</feature>
<evidence type="ECO:0000259" key="12">
    <source>
        <dbReference type="Pfam" id="PF13206"/>
    </source>
</evidence>
<reference evidence="13" key="1">
    <citation type="submission" date="2016-08" db="EMBL/GenBank/DDBJ databases">
        <title>VSG repertoire of Trypanosoma brucei EATRO 1125.</title>
        <authorList>
            <person name="Cross G.A."/>
        </authorList>
    </citation>
    <scope>NUCLEOTIDE SEQUENCE</scope>
    <source>
        <strain evidence="13">EATRO 1125</strain>
    </source>
</reference>
<evidence type="ECO:0000256" key="10">
    <source>
        <dbReference type="SAM" id="SignalP"/>
    </source>
</evidence>
<protein>
    <submittedName>
        <fullName evidence="13">Variant surface glycoprotein 1125.4017</fullName>
    </submittedName>
</protein>
<keyword evidence="8" id="KW-0449">Lipoprotein</keyword>
<evidence type="ECO:0000256" key="1">
    <source>
        <dbReference type="ARBA" id="ARBA00002523"/>
    </source>
</evidence>